<reference evidence="1" key="2">
    <citation type="submission" date="2020-07" db="EMBL/GenBank/DDBJ databases">
        <authorList>
            <person name="Vera ALvarez R."/>
            <person name="Arias-Moreno D.M."/>
            <person name="Jimenez-Jacinto V."/>
            <person name="Jimenez-Bremont J.F."/>
            <person name="Swaminathan K."/>
            <person name="Moose S.P."/>
            <person name="Guerrero-Gonzalez M.L."/>
            <person name="Marino-Ramirez L."/>
            <person name="Landsman D."/>
            <person name="Rodriguez-Kessler M."/>
            <person name="Delgado-Sanchez P."/>
        </authorList>
    </citation>
    <scope>NUCLEOTIDE SEQUENCE</scope>
    <source>
        <tissue evidence="1">Cladode</tissue>
    </source>
</reference>
<reference evidence="1" key="1">
    <citation type="journal article" date="2013" name="J. Plant Res.">
        <title>Effect of fungi and light on seed germination of three Opuntia species from semiarid lands of central Mexico.</title>
        <authorList>
            <person name="Delgado-Sanchez P."/>
            <person name="Jimenez-Bremont J.F."/>
            <person name="Guerrero-Gonzalez Mde L."/>
            <person name="Flores J."/>
        </authorList>
    </citation>
    <scope>NUCLEOTIDE SEQUENCE</scope>
    <source>
        <tissue evidence="1">Cladode</tissue>
    </source>
</reference>
<protein>
    <submittedName>
        <fullName evidence="1">Uncharacterized protein</fullName>
    </submittedName>
</protein>
<name>A0A7C8YSV2_OPUST</name>
<organism evidence="1">
    <name type="scientific">Opuntia streptacantha</name>
    <name type="common">Prickly pear cactus</name>
    <name type="synonym">Opuntia cardona</name>
    <dbReference type="NCBI Taxonomy" id="393608"/>
    <lineage>
        <taxon>Eukaryota</taxon>
        <taxon>Viridiplantae</taxon>
        <taxon>Streptophyta</taxon>
        <taxon>Embryophyta</taxon>
        <taxon>Tracheophyta</taxon>
        <taxon>Spermatophyta</taxon>
        <taxon>Magnoliopsida</taxon>
        <taxon>eudicotyledons</taxon>
        <taxon>Gunneridae</taxon>
        <taxon>Pentapetalae</taxon>
        <taxon>Caryophyllales</taxon>
        <taxon>Cactineae</taxon>
        <taxon>Cactaceae</taxon>
        <taxon>Opuntioideae</taxon>
        <taxon>Opuntia</taxon>
    </lineage>
</organism>
<proteinExistence type="predicted"/>
<evidence type="ECO:0000313" key="1">
    <source>
        <dbReference type="EMBL" id="MBA4625834.1"/>
    </source>
</evidence>
<sequence>MIVRCLYNTEISKRKQVIKQTMRECVFNCTVQVPQQDVKVRKTGQEQTSKFSQVKRDLAMGQSKILNIPTSCLCKNLLNLSGFFFFFFPTLFGKNIFSRLSSH</sequence>
<accession>A0A7C8YSV2</accession>
<dbReference type="EMBL" id="GISG01053548">
    <property type="protein sequence ID" value="MBA4625834.1"/>
    <property type="molecule type" value="Transcribed_RNA"/>
</dbReference>
<dbReference type="AlphaFoldDB" id="A0A7C8YSV2"/>